<sequence>MDITGPNSFALQGHPFVETSWLRTATEKMTNCRLEEATLQSECPNCTISSPLGDIPEAISGSFKHNLVTLIWDDSWKEAKPCELRVIEKGMGVKYSTEKDTTFRNRDPIKQLDFIYSMINSFVCGGGNLTAYHPVLGMDSVVIAVREATKETDLVEMRPNNADAVTKMALSELTRAEIEYASHTQYIRNLAMDILNHLAREIRNLQCESRKTAYHAATTTAQYDGWLAAKHLDLPLCIKLLAVGASVSVLQCFPSNVTFETVFTPCGGQPRPQKSETFERCKFVSRRQAVEEPFDKFLLALKGLISSCNYDTQRDSLLRDQIVVGIIDNDTREPLLSQSTLDLKKAVEICRARESAWKHAVRMQSGTKASQTQMLVNLLNANRGMSSSQKMQNPKDSGNTSSCRFCGGQHSRGKCPAYGKFCVKCRRINHFAKVCEQSPQQQSTHGMAKRFDNSSKKSLQQQTPQSKNCDSLQTDSEVTVREFIISSISNSKTDDSWFVTVSIDGVPVDFKVDTGAQCNVLPRNIFDKVVKLKQLKPGPKVTAYNRQPVRVVGQQQLHVVYNSGPFKISCVVAEDVDVPVLGLPSCKALNVVKLVDSLQTRTVESGIVPHQDVSMAHLLDKYESVFKGIGKLPMEHRIQIQQSAVPVVHPARRIPFKLRGPVLDKLSEMEQLGLIVKVSDLTDWVSPMVVARKSNGDIRICLDPADLNGAIKRQHYQVPSAQEIFSRNGKAKYFSTLDATSGFLQVPLGDESTSLTTMATPFGRYKFLRLPFG</sequence>
<comment type="caution">
    <text evidence="2">The sequence shown here is derived from an EMBL/GenBank/DDBJ whole genome shotgun (WGS) entry which is preliminary data.</text>
</comment>
<protein>
    <recommendedName>
        <fullName evidence="4">Reverse transcriptase domain-containing protein</fullName>
    </recommendedName>
</protein>
<keyword evidence="3" id="KW-1185">Reference proteome</keyword>
<feature type="region of interest" description="Disordered" evidence="1">
    <location>
        <begin position="442"/>
        <end position="471"/>
    </location>
</feature>
<feature type="compositionally biased region" description="Polar residues" evidence="1">
    <location>
        <begin position="456"/>
        <end position="471"/>
    </location>
</feature>
<dbReference type="InterPro" id="IPR021109">
    <property type="entry name" value="Peptidase_aspartic_dom_sf"/>
</dbReference>
<dbReference type="Gene3D" id="3.10.10.10">
    <property type="entry name" value="HIV Type 1 Reverse Transcriptase, subunit A, domain 1"/>
    <property type="match status" value="1"/>
</dbReference>
<dbReference type="PANTHER" id="PTHR37984">
    <property type="entry name" value="PROTEIN CBG26694"/>
    <property type="match status" value="1"/>
</dbReference>
<dbReference type="Gene3D" id="3.30.70.270">
    <property type="match status" value="1"/>
</dbReference>
<dbReference type="OrthoDB" id="6380665at2759"/>
<dbReference type="Gene3D" id="2.40.70.10">
    <property type="entry name" value="Acid Proteases"/>
    <property type="match status" value="1"/>
</dbReference>
<reference evidence="2 3" key="1">
    <citation type="submission" date="2016-03" db="EMBL/GenBank/DDBJ databases">
        <title>EvidentialGene: Evidence-directed Construction of Genes on Genomes.</title>
        <authorList>
            <person name="Gilbert D.G."/>
            <person name="Choi J.-H."/>
            <person name="Mockaitis K."/>
            <person name="Colbourne J."/>
            <person name="Pfrender M."/>
        </authorList>
    </citation>
    <scope>NUCLEOTIDE SEQUENCE [LARGE SCALE GENOMIC DNA]</scope>
    <source>
        <strain evidence="2 3">Xinb3</strain>
        <tissue evidence="2">Complete organism</tissue>
    </source>
</reference>
<dbReference type="SUPFAM" id="SSF50630">
    <property type="entry name" value="Acid proteases"/>
    <property type="match status" value="1"/>
</dbReference>
<dbReference type="SUPFAM" id="SSF56672">
    <property type="entry name" value="DNA/RNA polymerases"/>
    <property type="match status" value="1"/>
</dbReference>
<proteinExistence type="predicted"/>
<dbReference type="EMBL" id="LRGB01002914">
    <property type="protein sequence ID" value="KZS05511.1"/>
    <property type="molecule type" value="Genomic_DNA"/>
</dbReference>
<dbReference type="Proteomes" id="UP000076858">
    <property type="component" value="Unassembled WGS sequence"/>
</dbReference>
<dbReference type="CDD" id="cd01647">
    <property type="entry name" value="RT_LTR"/>
    <property type="match status" value="1"/>
</dbReference>
<evidence type="ECO:0000256" key="1">
    <source>
        <dbReference type="SAM" id="MobiDB-lite"/>
    </source>
</evidence>
<dbReference type="GO" id="GO:0071897">
    <property type="term" value="P:DNA biosynthetic process"/>
    <property type="evidence" value="ECO:0007669"/>
    <property type="project" value="UniProtKB-ARBA"/>
</dbReference>
<evidence type="ECO:0000313" key="2">
    <source>
        <dbReference type="EMBL" id="KZS05511.1"/>
    </source>
</evidence>
<dbReference type="AlphaFoldDB" id="A0A164MZ97"/>
<evidence type="ECO:0000313" key="3">
    <source>
        <dbReference type="Proteomes" id="UP000076858"/>
    </source>
</evidence>
<dbReference type="InterPro" id="IPR043128">
    <property type="entry name" value="Rev_trsase/Diguanyl_cyclase"/>
</dbReference>
<dbReference type="STRING" id="35525.A0A164MZ97"/>
<gene>
    <name evidence="2" type="ORF">APZ42_031277</name>
</gene>
<accession>A0A164MZ97</accession>
<evidence type="ECO:0008006" key="4">
    <source>
        <dbReference type="Google" id="ProtNLM"/>
    </source>
</evidence>
<organism evidence="2 3">
    <name type="scientific">Daphnia magna</name>
    <dbReference type="NCBI Taxonomy" id="35525"/>
    <lineage>
        <taxon>Eukaryota</taxon>
        <taxon>Metazoa</taxon>
        <taxon>Ecdysozoa</taxon>
        <taxon>Arthropoda</taxon>
        <taxon>Crustacea</taxon>
        <taxon>Branchiopoda</taxon>
        <taxon>Diplostraca</taxon>
        <taxon>Cladocera</taxon>
        <taxon>Anomopoda</taxon>
        <taxon>Daphniidae</taxon>
        <taxon>Daphnia</taxon>
    </lineage>
</organism>
<dbReference type="PANTHER" id="PTHR37984:SF8">
    <property type="entry name" value="CCHC-TYPE DOMAIN-CONTAINING PROTEIN"/>
    <property type="match status" value="1"/>
</dbReference>
<dbReference type="InterPro" id="IPR050951">
    <property type="entry name" value="Retrovirus_Pol_polyprotein"/>
</dbReference>
<name>A0A164MZ97_9CRUS</name>
<dbReference type="InterPro" id="IPR043502">
    <property type="entry name" value="DNA/RNA_pol_sf"/>
</dbReference>